<dbReference type="Gene3D" id="2.40.30.10">
    <property type="entry name" value="Translation factors"/>
    <property type="match status" value="1"/>
</dbReference>
<dbReference type="Proteomes" id="UP000310541">
    <property type="component" value="Unassembled WGS sequence"/>
</dbReference>
<keyword evidence="8" id="KW-0411">Iron-sulfur</keyword>
<feature type="domain" description="FAD-binding FR-type" evidence="10">
    <location>
        <begin position="2"/>
        <end position="103"/>
    </location>
</feature>
<dbReference type="PROSITE" id="PS51085">
    <property type="entry name" value="2FE2S_FER_2"/>
    <property type="match status" value="1"/>
</dbReference>
<dbReference type="CDD" id="cd00207">
    <property type="entry name" value="fer2"/>
    <property type="match status" value="1"/>
</dbReference>
<dbReference type="Pfam" id="PF00111">
    <property type="entry name" value="Fer2"/>
    <property type="match status" value="1"/>
</dbReference>
<comment type="cofactor">
    <cofactor evidence="1">
        <name>FMN</name>
        <dbReference type="ChEBI" id="CHEBI:58210"/>
    </cofactor>
</comment>
<reference evidence="11 12" key="1">
    <citation type="submission" date="2019-04" db="EMBL/GenBank/DDBJ databases">
        <title>Genome sequence of Bacillus hwajinpoensis strain Y2.</title>
        <authorList>
            <person name="Fair J.L."/>
            <person name="Maclea K.S."/>
        </authorList>
    </citation>
    <scope>NUCLEOTIDE SEQUENCE [LARGE SCALE GENOMIC DNA]</scope>
    <source>
        <strain evidence="11 12">Y2</strain>
    </source>
</reference>
<dbReference type="SUPFAM" id="SSF52343">
    <property type="entry name" value="Ferredoxin reductase-like, C-terminal NADP-linked domain"/>
    <property type="match status" value="1"/>
</dbReference>
<evidence type="ECO:0000256" key="6">
    <source>
        <dbReference type="ARBA" id="ARBA00023002"/>
    </source>
</evidence>
<dbReference type="InterPro" id="IPR036010">
    <property type="entry name" value="2Fe-2S_ferredoxin-like_sf"/>
</dbReference>
<dbReference type="SUPFAM" id="SSF54292">
    <property type="entry name" value="2Fe-2S ferredoxin-like"/>
    <property type="match status" value="1"/>
</dbReference>
<dbReference type="InterPro" id="IPR017927">
    <property type="entry name" value="FAD-bd_FR_type"/>
</dbReference>
<gene>
    <name evidence="11" type="ORF">FBF83_12030</name>
</gene>
<feature type="domain" description="2Fe-2S ferredoxin-type" evidence="9">
    <location>
        <begin position="231"/>
        <end position="314"/>
    </location>
</feature>
<dbReference type="PANTHER" id="PTHR30212">
    <property type="entry name" value="PROTEIN YIIM"/>
    <property type="match status" value="1"/>
</dbReference>
<dbReference type="CDD" id="cd06185">
    <property type="entry name" value="PDR_like"/>
    <property type="match status" value="1"/>
</dbReference>
<dbReference type="GO" id="GO:0051537">
    <property type="term" value="F:2 iron, 2 sulfur cluster binding"/>
    <property type="evidence" value="ECO:0007669"/>
    <property type="project" value="UniProtKB-KW"/>
</dbReference>
<dbReference type="Gene3D" id="3.40.50.80">
    <property type="entry name" value="Nucleotide-binding domain of ferredoxin-NADP reductase (FNR) module"/>
    <property type="match status" value="1"/>
</dbReference>
<dbReference type="InterPro" id="IPR039261">
    <property type="entry name" value="FNR_nucleotide-bd"/>
</dbReference>
<dbReference type="RefSeq" id="WP_136947405.1">
    <property type="nucleotide sequence ID" value="NZ_SWFM01000003.1"/>
</dbReference>
<keyword evidence="4" id="KW-0001">2Fe-2S</keyword>
<organism evidence="11 12">
    <name type="scientific">Guptibacillus hwajinpoensis</name>
    <dbReference type="NCBI Taxonomy" id="208199"/>
    <lineage>
        <taxon>Bacteria</taxon>
        <taxon>Bacillati</taxon>
        <taxon>Bacillota</taxon>
        <taxon>Bacilli</taxon>
        <taxon>Bacillales</taxon>
        <taxon>Guptibacillaceae</taxon>
        <taxon>Guptibacillus</taxon>
    </lineage>
</organism>
<keyword evidence="7" id="KW-0408">Iron</keyword>
<evidence type="ECO:0000256" key="3">
    <source>
        <dbReference type="ARBA" id="ARBA00022643"/>
    </source>
</evidence>
<evidence type="ECO:0000256" key="4">
    <source>
        <dbReference type="ARBA" id="ARBA00022714"/>
    </source>
</evidence>
<dbReference type="SUPFAM" id="SSF63380">
    <property type="entry name" value="Riboflavin synthase domain-like"/>
    <property type="match status" value="1"/>
</dbReference>
<protein>
    <submittedName>
        <fullName evidence="11">Oxidoreductase</fullName>
    </submittedName>
</protein>
<dbReference type="EMBL" id="SWFM01000003">
    <property type="protein sequence ID" value="TKD69987.1"/>
    <property type="molecule type" value="Genomic_DNA"/>
</dbReference>
<keyword evidence="6" id="KW-0560">Oxidoreductase</keyword>
<evidence type="ECO:0000256" key="5">
    <source>
        <dbReference type="ARBA" id="ARBA00022723"/>
    </source>
</evidence>
<dbReference type="InterPro" id="IPR001041">
    <property type="entry name" value="2Fe-2S_ferredoxin-type"/>
</dbReference>
<dbReference type="OrthoDB" id="573132at2"/>
<dbReference type="PROSITE" id="PS00197">
    <property type="entry name" value="2FE2S_FER_1"/>
    <property type="match status" value="1"/>
</dbReference>
<dbReference type="InterPro" id="IPR012675">
    <property type="entry name" value="Beta-grasp_dom_sf"/>
</dbReference>
<accession>A0A4U1MGY6</accession>
<evidence type="ECO:0000256" key="8">
    <source>
        <dbReference type="ARBA" id="ARBA00023014"/>
    </source>
</evidence>
<dbReference type="InterPro" id="IPR006058">
    <property type="entry name" value="2Fe2S_fd_BS"/>
</dbReference>
<dbReference type="GO" id="GO:0046872">
    <property type="term" value="F:metal ion binding"/>
    <property type="evidence" value="ECO:0007669"/>
    <property type="project" value="UniProtKB-KW"/>
</dbReference>
<evidence type="ECO:0000256" key="2">
    <source>
        <dbReference type="ARBA" id="ARBA00022630"/>
    </source>
</evidence>
<dbReference type="PRINTS" id="PR00409">
    <property type="entry name" value="PHDIOXRDTASE"/>
</dbReference>
<evidence type="ECO:0000256" key="1">
    <source>
        <dbReference type="ARBA" id="ARBA00001917"/>
    </source>
</evidence>
<evidence type="ECO:0000313" key="12">
    <source>
        <dbReference type="Proteomes" id="UP000310541"/>
    </source>
</evidence>
<evidence type="ECO:0000313" key="11">
    <source>
        <dbReference type="EMBL" id="TKD69987.1"/>
    </source>
</evidence>
<dbReference type="InterPro" id="IPR054582">
    <property type="entry name" value="DmmA-like_N"/>
</dbReference>
<dbReference type="InterPro" id="IPR052353">
    <property type="entry name" value="Benzoxazolinone_Detox_Enz"/>
</dbReference>
<name>A0A4U1MGY6_9BACL</name>
<dbReference type="AlphaFoldDB" id="A0A4U1MGY6"/>
<keyword evidence="2" id="KW-0285">Flavoprotein</keyword>
<dbReference type="PANTHER" id="PTHR30212:SF2">
    <property type="entry name" value="PROTEIN YIIM"/>
    <property type="match status" value="1"/>
</dbReference>
<keyword evidence="5" id="KW-0479">Metal-binding</keyword>
<dbReference type="Gene3D" id="3.10.20.30">
    <property type="match status" value="1"/>
</dbReference>
<sequence length="314" mass="36020">MDDFYEVKVRKVEQLTADIKRYTFISERTELPSFGAGSHITLHLPMGNRQYSLINNPLDMENEYVIAVKKIGQQEGGSSYLHEKINEGDVVKVSPPHNYFPLRLEAKHHVFFAAGIGITPFLSMMAYLKSLGESFELHYAPSSEDDCPFYNEMNEMYPNQIIYYFMARDSKKKKLKETLKNLKVGAHIYTCGPQSFMDFIVDYCRELGYPKKYIHEERFKPAKVIENPQPFEVTIENKKKKVLVQEDQSLLDALHKAEIPLAFACRRGICGTCEVKVCNGEVLHNDAFLTDDEKRDKMLACVSRGIDHISIAVD</sequence>
<dbReference type="GO" id="GO:0016491">
    <property type="term" value="F:oxidoreductase activity"/>
    <property type="evidence" value="ECO:0007669"/>
    <property type="project" value="UniProtKB-KW"/>
</dbReference>
<evidence type="ECO:0000259" key="9">
    <source>
        <dbReference type="PROSITE" id="PS51085"/>
    </source>
</evidence>
<evidence type="ECO:0000259" key="10">
    <source>
        <dbReference type="PROSITE" id="PS51384"/>
    </source>
</evidence>
<evidence type="ECO:0000256" key="7">
    <source>
        <dbReference type="ARBA" id="ARBA00023004"/>
    </source>
</evidence>
<dbReference type="PROSITE" id="PS51384">
    <property type="entry name" value="FAD_FR"/>
    <property type="match status" value="1"/>
</dbReference>
<dbReference type="Pfam" id="PF22290">
    <property type="entry name" value="DmmA-like_N"/>
    <property type="match status" value="1"/>
</dbReference>
<comment type="caution">
    <text evidence="11">The sequence shown here is derived from an EMBL/GenBank/DDBJ whole genome shotgun (WGS) entry which is preliminary data.</text>
</comment>
<dbReference type="InterPro" id="IPR017938">
    <property type="entry name" value="Riboflavin_synthase-like_b-brl"/>
</dbReference>
<keyword evidence="3" id="KW-0288">FMN</keyword>
<proteinExistence type="predicted"/>